<dbReference type="OrthoDB" id="3227739at2759"/>
<evidence type="ECO:0000256" key="1">
    <source>
        <dbReference type="SAM" id="Phobius"/>
    </source>
</evidence>
<gene>
    <name evidence="2" type="ORF">D9757_002577</name>
</gene>
<accession>A0A8H5HW80</accession>
<organism evidence="2 3">
    <name type="scientific">Collybiopsis confluens</name>
    <dbReference type="NCBI Taxonomy" id="2823264"/>
    <lineage>
        <taxon>Eukaryota</taxon>
        <taxon>Fungi</taxon>
        <taxon>Dikarya</taxon>
        <taxon>Basidiomycota</taxon>
        <taxon>Agaricomycotina</taxon>
        <taxon>Agaricomycetes</taxon>
        <taxon>Agaricomycetidae</taxon>
        <taxon>Agaricales</taxon>
        <taxon>Marasmiineae</taxon>
        <taxon>Omphalotaceae</taxon>
        <taxon>Collybiopsis</taxon>
    </lineage>
</organism>
<evidence type="ECO:0000313" key="2">
    <source>
        <dbReference type="EMBL" id="KAF5390702.1"/>
    </source>
</evidence>
<feature type="transmembrane region" description="Helical" evidence="1">
    <location>
        <begin position="57"/>
        <end position="75"/>
    </location>
</feature>
<sequence>MSSPTCSAAIKPLHLRNEPLRLGLYFALALFSIILLGLTAARINYTLGLAVGFYDPIVVELLVSSIIAIIWSFFIMHIIHTIRVGGPVTTFRHESIGFIIIWIMFLVGAAIATNFWANLSVCFGTFTCDILTAIVAFSWLNFITLTLIGIFSMLFLAGNSGYGSMDEPLHGRWGSGRKLLFELSFTDSPPRWHFCPLNTLQRFLYESIVLLECMPS</sequence>
<feature type="transmembrane region" description="Helical" evidence="1">
    <location>
        <begin position="96"/>
        <end position="118"/>
    </location>
</feature>
<evidence type="ECO:0000313" key="3">
    <source>
        <dbReference type="Proteomes" id="UP000518752"/>
    </source>
</evidence>
<name>A0A8H5HW80_9AGAR</name>
<dbReference type="AlphaFoldDB" id="A0A8H5HW80"/>
<protein>
    <recommendedName>
        <fullName evidence="4">MARVEL domain-containing protein</fullName>
    </recommendedName>
</protein>
<feature type="transmembrane region" description="Helical" evidence="1">
    <location>
        <begin position="22"/>
        <end position="45"/>
    </location>
</feature>
<keyword evidence="1" id="KW-0812">Transmembrane</keyword>
<keyword evidence="1" id="KW-0472">Membrane</keyword>
<feature type="transmembrane region" description="Helical" evidence="1">
    <location>
        <begin position="130"/>
        <end position="156"/>
    </location>
</feature>
<reference evidence="2 3" key="1">
    <citation type="journal article" date="2020" name="ISME J.">
        <title>Uncovering the hidden diversity of litter-decomposition mechanisms in mushroom-forming fungi.</title>
        <authorList>
            <person name="Floudas D."/>
            <person name="Bentzer J."/>
            <person name="Ahren D."/>
            <person name="Johansson T."/>
            <person name="Persson P."/>
            <person name="Tunlid A."/>
        </authorList>
    </citation>
    <scope>NUCLEOTIDE SEQUENCE [LARGE SCALE GENOMIC DNA]</scope>
    <source>
        <strain evidence="2 3">CBS 406.79</strain>
    </source>
</reference>
<comment type="caution">
    <text evidence="2">The sequence shown here is derived from an EMBL/GenBank/DDBJ whole genome shotgun (WGS) entry which is preliminary data.</text>
</comment>
<proteinExistence type="predicted"/>
<keyword evidence="1" id="KW-1133">Transmembrane helix</keyword>
<keyword evidence="3" id="KW-1185">Reference proteome</keyword>
<evidence type="ECO:0008006" key="4">
    <source>
        <dbReference type="Google" id="ProtNLM"/>
    </source>
</evidence>
<dbReference type="Proteomes" id="UP000518752">
    <property type="component" value="Unassembled WGS sequence"/>
</dbReference>
<dbReference type="EMBL" id="JAACJN010000014">
    <property type="protein sequence ID" value="KAF5390702.1"/>
    <property type="molecule type" value="Genomic_DNA"/>
</dbReference>